<dbReference type="EMBL" id="LMTZ01000117">
    <property type="protein sequence ID" value="KST64827.1"/>
    <property type="molecule type" value="Genomic_DNA"/>
</dbReference>
<sequence length="109" mass="12247">MKDLRNCFFLQSQDKTNGASIRGVALATVTNISEISNGKVKVKFQWRKYKGEINQDQNDEITARIITSDKGSTPSVDVHDVVLIAFEQGSFEYPFIIGFVYPPLKDTES</sequence>
<dbReference type="RefSeq" id="WP_027841927.1">
    <property type="nucleotide sequence ID" value="NZ_LMTZ01000117.1"/>
</dbReference>
<comment type="caution">
    <text evidence="1">The sequence shown here is derived from an EMBL/GenBank/DDBJ whole genome shotgun (WGS) entry which is preliminary data.</text>
</comment>
<reference evidence="1 3" key="1">
    <citation type="journal article" date="2015" name="Genome Announc.">
        <title>Draft Genome of the Euendolithic (true boring) Cyanobacterium Mastigocoleus testarum strain BC008.</title>
        <authorList>
            <person name="Guida B.S."/>
            <person name="Garcia-Pichel F."/>
        </authorList>
    </citation>
    <scope>NUCLEOTIDE SEQUENCE [LARGE SCALE GENOMIC DNA]</scope>
    <source>
        <strain evidence="1 3">BC008</strain>
    </source>
</reference>
<proteinExistence type="predicted"/>
<dbReference type="OrthoDB" id="582872at2"/>
<evidence type="ECO:0000313" key="2">
    <source>
        <dbReference type="EMBL" id="KST64827.1"/>
    </source>
</evidence>
<evidence type="ECO:0000313" key="3">
    <source>
        <dbReference type="Proteomes" id="UP000053372"/>
    </source>
</evidence>
<dbReference type="AlphaFoldDB" id="A0A0V7ZCG7"/>
<dbReference type="EMBL" id="LMTZ01000162">
    <property type="protein sequence ID" value="KST62197.1"/>
    <property type="molecule type" value="Genomic_DNA"/>
</dbReference>
<accession>A0A0V7ZCG7</accession>
<gene>
    <name evidence="2" type="ORF">BC008_18605</name>
    <name evidence="1" type="ORF">BC008_37775</name>
</gene>
<dbReference type="SUPFAM" id="SSF69255">
    <property type="entry name" value="gp5 N-terminal domain-like"/>
    <property type="match status" value="1"/>
</dbReference>
<protein>
    <submittedName>
        <fullName evidence="1">Uncharacterized protein</fullName>
    </submittedName>
</protein>
<organism evidence="1 3">
    <name type="scientific">Mastigocoleus testarum BC008</name>
    <dbReference type="NCBI Taxonomy" id="371196"/>
    <lineage>
        <taxon>Bacteria</taxon>
        <taxon>Bacillati</taxon>
        <taxon>Cyanobacteriota</taxon>
        <taxon>Cyanophyceae</taxon>
        <taxon>Nostocales</taxon>
        <taxon>Hapalosiphonaceae</taxon>
        <taxon>Mastigocoleus</taxon>
    </lineage>
</organism>
<dbReference type="InterPro" id="IPR037026">
    <property type="entry name" value="Vgr_OB-fold_dom_sf"/>
</dbReference>
<dbReference type="Gene3D" id="2.40.50.230">
    <property type="entry name" value="Gp5 N-terminal domain"/>
    <property type="match status" value="1"/>
</dbReference>
<keyword evidence="3" id="KW-1185">Reference proteome</keyword>
<dbReference type="Proteomes" id="UP000053372">
    <property type="component" value="Unassembled WGS sequence"/>
</dbReference>
<evidence type="ECO:0000313" key="1">
    <source>
        <dbReference type="EMBL" id="KST62197.1"/>
    </source>
</evidence>
<name>A0A0V7ZCG7_9CYAN</name>